<dbReference type="PROSITE" id="PS50113">
    <property type="entry name" value="PAC"/>
    <property type="match status" value="5"/>
</dbReference>
<feature type="domain" description="PAC" evidence="4">
    <location>
        <begin position="360"/>
        <end position="411"/>
    </location>
</feature>
<dbReference type="InterPro" id="IPR043128">
    <property type="entry name" value="Rev_trsase/Diguanyl_cyclase"/>
</dbReference>
<evidence type="ECO:0000313" key="7">
    <source>
        <dbReference type="Proteomes" id="UP000547614"/>
    </source>
</evidence>
<dbReference type="GO" id="GO:0003824">
    <property type="term" value="F:catalytic activity"/>
    <property type="evidence" value="ECO:0007669"/>
    <property type="project" value="UniProtKB-ARBA"/>
</dbReference>
<dbReference type="PANTHER" id="PTHR44757:SF2">
    <property type="entry name" value="BIOFILM ARCHITECTURE MAINTENANCE PROTEIN MBAA"/>
    <property type="match status" value="1"/>
</dbReference>
<dbReference type="AlphaFoldDB" id="A0A839V3N0"/>
<dbReference type="CDD" id="cd01949">
    <property type="entry name" value="GGDEF"/>
    <property type="match status" value="1"/>
</dbReference>
<dbReference type="SUPFAM" id="SSF55073">
    <property type="entry name" value="Nucleotide cyclase"/>
    <property type="match status" value="1"/>
</dbReference>
<protein>
    <submittedName>
        <fullName evidence="6">Diguanylate cyclase (GGDEF)-like protein/PAS domain S-box-containing protein</fullName>
    </submittedName>
</protein>
<dbReference type="RefSeq" id="WP_183325046.1">
    <property type="nucleotide sequence ID" value="NZ_JACHXP010000006.1"/>
</dbReference>
<dbReference type="SUPFAM" id="SSF55785">
    <property type="entry name" value="PYP-like sensor domain (PAS domain)"/>
    <property type="match status" value="5"/>
</dbReference>
<dbReference type="Pfam" id="PF00989">
    <property type="entry name" value="PAS"/>
    <property type="match status" value="1"/>
</dbReference>
<dbReference type="CDD" id="cd00130">
    <property type="entry name" value="PAS"/>
    <property type="match status" value="5"/>
</dbReference>
<dbReference type="Pfam" id="PF00990">
    <property type="entry name" value="GGDEF"/>
    <property type="match status" value="1"/>
</dbReference>
<dbReference type="Gene3D" id="3.30.450.20">
    <property type="entry name" value="PAS domain"/>
    <property type="match status" value="5"/>
</dbReference>
<dbReference type="NCBIfam" id="TIGR00254">
    <property type="entry name" value="GGDEF"/>
    <property type="match status" value="1"/>
</dbReference>
<dbReference type="GO" id="GO:0006355">
    <property type="term" value="P:regulation of DNA-templated transcription"/>
    <property type="evidence" value="ECO:0007669"/>
    <property type="project" value="InterPro"/>
</dbReference>
<proteinExistence type="predicted"/>
<dbReference type="NCBIfam" id="TIGR00229">
    <property type="entry name" value="sensory_box"/>
    <property type="match status" value="5"/>
</dbReference>
<dbReference type="InterPro" id="IPR013767">
    <property type="entry name" value="PAS_fold"/>
</dbReference>
<keyword evidence="7" id="KW-1185">Reference proteome</keyword>
<dbReference type="SMART" id="SM00267">
    <property type="entry name" value="GGDEF"/>
    <property type="match status" value="1"/>
</dbReference>
<feature type="domain" description="PAC" evidence="4">
    <location>
        <begin position="490"/>
        <end position="542"/>
    </location>
</feature>
<keyword evidence="2" id="KW-0175">Coiled coil</keyword>
<dbReference type="InterPro" id="IPR000700">
    <property type="entry name" value="PAS-assoc_C"/>
</dbReference>
<dbReference type="Proteomes" id="UP000547614">
    <property type="component" value="Unassembled WGS sequence"/>
</dbReference>
<accession>A0A839V3N0</accession>
<feature type="domain" description="GGDEF" evidence="5">
    <location>
        <begin position="705"/>
        <end position="835"/>
    </location>
</feature>
<dbReference type="EMBL" id="JACHXP010000006">
    <property type="protein sequence ID" value="MBB3190303.1"/>
    <property type="molecule type" value="Genomic_DNA"/>
</dbReference>
<evidence type="ECO:0000256" key="2">
    <source>
        <dbReference type="SAM" id="Coils"/>
    </source>
</evidence>
<comment type="cofactor">
    <cofactor evidence="1">
        <name>Mg(2+)</name>
        <dbReference type="ChEBI" id="CHEBI:18420"/>
    </cofactor>
</comment>
<dbReference type="SMART" id="SM00091">
    <property type="entry name" value="PAS"/>
    <property type="match status" value="5"/>
</dbReference>
<evidence type="ECO:0000259" key="3">
    <source>
        <dbReference type="PROSITE" id="PS50112"/>
    </source>
</evidence>
<feature type="domain" description="PAS" evidence="3">
    <location>
        <begin position="412"/>
        <end position="474"/>
    </location>
</feature>
<evidence type="ECO:0000256" key="1">
    <source>
        <dbReference type="ARBA" id="ARBA00001946"/>
    </source>
</evidence>
<dbReference type="Pfam" id="PF08447">
    <property type="entry name" value="PAS_3"/>
    <property type="match status" value="4"/>
</dbReference>
<dbReference type="InterPro" id="IPR052155">
    <property type="entry name" value="Biofilm_reg_signaling"/>
</dbReference>
<feature type="domain" description="PAS" evidence="3">
    <location>
        <begin position="299"/>
        <end position="357"/>
    </location>
</feature>
<organism evidence="6 7">
    <name type="scientific">Halomonas cerina</name>
    <dbReference type="NCBI Taxonomy" id="447424"/>
    <lineage>
        <taxon>Bacteria</taxon>
        <taxon>Pseudomonadati</taxon>
        <taxon>Pseudomonadota</taxon>
        <taxon>Gammaproteobacteria</taxon>
        <taxon>Oceanospirillales</taxon>
        <taxon>Halomonadaceae</taxon>
        <taxon>Halomonas</taxon>
    </lineage>
</organism>
<feature type="domain" description="PAC" evidence="4">
    <location>
        <begin position="235"/>
        <end position="287"/>
    </location>
</feature>
<feature type="coiled-coil region" evidence="2">
    <location>
        <begin position="526"/>
        <end position="553"/>
    </location>
</feature>
<dbReference type="Gene3D" id="3.30.70.270">
    <property type="match status" value="1"/>
</dbReference>
<dbReference type="PROSITE" id="PS50887">
    <property type="entry name" value="GGDEF"/>
    <property type="match status" value="1"/>
</dbReference>
<dbReference type="InterPro" id="IPR000160">
    <property type="entry name" value="GGDEF_dom"/>
</dbReference>
<dbReference type="SMART" id="SM00086">
    <property type="entry name" value="PAC"/>
    <property type="match status" value="5"/>
</dbReference>
<dbReference type="InterPro" id="IPR001610">
    <property type="entry name" value="PAC"/>
</dbReference>
<dbReference type="FunFam" id="3.30.70.270:FF:000001">
    <property type="entry name" value="Diguanylate cyclase domain protein"/>
    <property type="match status" value="1"/>
</dbReference>
<name>A0A839V3N0_9GAMM</name>
<evidence type="ECO:0000259" key="4">
    <source>
        <dbReference type="PROSITE" id="PS50113"/>
    </source>
</evidence>
<dbReference type="InterPro" id="IPR029787">
    <property type="entry name" value="Nucleotide_cyclase"/>
</dbReference>
<feature type="domain" description="PAS" evidence="3">
    <location>
        <begin position="543"/>
        <end position="588"/>
    </location>
</feature>
<feature type="domain" description="PAS" evidence="3">
    <location>
        <begin position="9"/>
        <end position="82"/>
    </location>
</feature>
<dbReference type="PROSITE" id="PS50112">
    <property type="entry name" value="PAS"/>
    <property type="match status" value="5"/>
</dbReference>
<feature type="domain" description="PAC" evidence="4">
    <location>
        <begin position="622"/>
        <end position="673"/>
    </location>
</feature>
<comment type="caution">
    <text evidence="6">The sequence shown here is derived from an EMBL/GenBank/DDBJ whole genome shotgun (WGS) entry which is preliminary data.</text>
</comment>
<dbReference type="PANTHER" id="PTHR44757">
    <property type="entry name" value="DIGUANYLATE CYCLASE DGCP"/>
    <property type="match status" value="1"/>
</dbReference>
<evidence type="ECO:0000313" key="6">
    <source>
        <dbReference type="EMBL" id="MBB3190303.1"/>
    </source>
</evidence>
<evidence type="ECO:0000259" key="5">
    <source>
        <dbReference type="PROSITE" id="PS50887"/>
    </source>
</evidence>
<sequence>MPERFVPPPPMLLSHLVEQMGDVVWSVNAHDRSLEYLNPAAERIFGRNIEAFHANPRLWLEVVHPEDQGAVAQSHDRLMRLGKVERRYRILRPDGQVVWLHDMAWLMPDEQGQPRRLYGVARDVTDHQEAFQRGKAALVQAGEDIAMLQASQHALRASRDDLDQLLQTSPVVIFTCEPTSARIPTYISPSLERVLGYRREELLGNERWRRQVVHPKDQEETTRQVARLLDEGGSIQLRYRVRHQAGHYLWVQSEMRLLRDAEGRPEKIVGALLDITEAQSLNQRLEKLGEQLPGFVYQYQIDPDGHAWFPYASRRSLELYGATPEALRESHAPALEVVHPDDRARVTEAIRHSAETLERWHCEYRVCHPRGHELWVSGLATPERLPGGAVLWHGFIADITERKRVHLELEASERRYRRITENISDLVCLLSPNPAAILRFVSPSVTRLLGYDRDELLGRSAYDIVHPDDRERLRAWAYLEARTGEPNTGIGIEYRCGHREGHYVWLHTTTMPVRSRRGRVIALQTLSREVTERRQAEQALKRLAQRQEQILEAAGEGIYGLDEAGHISFMNRAASRMLGWRLSEVRGRLAHALFHHHHRDGSPYASAECPTMQAMRQGNSRRALDEWFWRRDGSGFAVELVASPIREGGRVSGCVVVFQDITERRQAQAELERLSTTDGLTGAPNRRHFLERLDNELHRQARHGHSAALVMFDVDYFKRINDRWGHAAGDRVLKQLVDTCQGLLRATDLLGRLGGEEFAVLLPEADVVGGGAFAERLRAAIEAMRVDHGGEVLRITLSLGVAAMRPHDTPESALERADDALYAAKRGGRNRWGCR</sequence>
<dbReference type="InterPro" id="IPR000014">
    <property type="entry name" value="PAS"/>
</dbReference>
<reference evidence="6 7" key="1">
    <citation type="submission" date="2020-08" db="EMBL/GenBank/DDBJ databases">
        <title>Genomic Encyclopedia of Type Strains, Phase III (KMG-III): the genomes of soil and plant-associated and newly described type strains.</title>
        <authorList>
            <person name="Whitman W."/>
        </authorList>
    </citation>
    <scope>NUCLEOTIDE SEQUENCE [LARGE SCALE GENOMIC DNA]</scope>
    <source>
        <strain evidence="6 7">CECT 7282</strain>
    </source>
</reference>
<feature type="domain" description="PAC" evidence="4">
    <location>
        <begin position="84"/>
        <end position="136"/>
    </location>
</feature>
<dbReference type="InterPro" id="IPR013655">
    <property type="entry name" value="PAS_fold_3"/>
</dbReference>
<feature type="domain" description="PAS" evidence="3">
    <location>
        <begin position="158"/>
        <end position="232"/>
    </location>
</feature>
<gene>
    <name evidence="6" type="ORF">FHR94_001536</name>
</gene>
<dbReference type="InterPro" id="IPR035965">
    <property type="entry name" value="PAS-like_dom_sf"/>
</dbReference>